<keyword evidence="5 8" id="KW-1133">Transmembrane helix</keyword>
<organism evidence="9 10">
    <name type="scientific">Pseudolactococcus hodotermopsidis</name>
    <dbReference type="NCBI Taxonomy" id="2709157"/>
    <lineage>
        <taxon>Bacteria</taxon>
        <taxon>Bacillati</taxon>
        <taxon>Bacillota</taxon>
        <taxon>Bacilli</taxon>
        <taxon>Lactobacillales</taxon>
        <taxon>Streptococcaceae</taxon>
        <taxon>Pseudolactococcus</taxon>
    </lineage>
</organism>
<dbReference type="Proteomes" id="UP000480303">
    <property type="component" value="Unassembled WGS sequence"/>
</dbReference>
<sequence>MFKFIGSIVAEMRLVTWPTKREARRDFALVVQYSVFYAVVVMIFDWLINNGIQQAVLILSPFVK</sequence>
<keyword evidence="2" id="KW-0813">Transport</keyword>
<evidence type="ECO:0000256" key="8">
    <source>
        <dbReference type="SAM" id="Phobius"/>
    </source>
</evidence>
<evidence type="ECO:0000313" key="10">
    <source>
        <dbReference type="Proteomes" id="UP000480303"/>
    </source>
</evidence>
<proteinExistence type="predicted"/>
<evidence type="ECO:0000256" key="1">
    <source>
        <dbReference type="ARBA" id="ARBA00004370"/>
    </source>
</evidence>
<dbReference type="Pfam" id="PF00584">
    <property type="entry name" value="SecE"/>
    <property type="match status" value="1"/>
</dbReference>
<dbReference type="InterPro" id="IPR001901">
    <property type="entry name" value="Translocase_SecE/Sec61-g"/>
</dbReference>
<accession>A0A6A0BDN5</accession>
<keyword evidence="7 8" id="KW-0472">Membrane</keyword>
<comment type="caution">
    <text evidence="9">The sequence shown here is derived from an EMBL/GenBank/DDBJ whole genome shotgun (WGS) entry which is preliminary data.</text>
</comment>
<feature type="transmembrane region" description="Helical" evidence="8">
    <location>
        <begin position="27"/>
        <end position="48"/>
    </location>
</feature>
<gene>
    <name evidence="9" type="primary">secE</name>
    <name evidence="9" type="ORF">Hs30E_20340</name>
</gene>
<dbReference type="AlphaFoldDB" id="A0A6A0BDN5"/>
<dbReference type="InterPro" id="IPR005807">
    <property type="entry name" value="SecE_bac"/>
</dbReference>
<evidence type="ECO:0000256" key="7">
    <source>
        <dbReference type="ARBA" id="ARBA00023136"/>
    </source>
</evidence>
<keyword evidence="3 8" id="KW-0812">Transmembrane</keyword>
<keyword evidence="4" id="KW-0653">Protein transport</keyword>
<dbReference type="NCBIfam" id="TIGR00964">
    <property type="entry name" value="secE_bact"/>
    <property type="match status" value="1"/>
</dbReference>
<name>A0A6A0BDN5_9LACT</name>
<dbReference type="Gene3D" id="1.20.5.1030">
    <property type="entry name" value="Preprotein translocase secy subunit"/>
    <property type="match status" value="1"/>
</dbReference>
<evidence type="ECO:0000256" key="6">
    <source>
        <dbReference type="ARBA" id="ARBA00023010"/>
    </source>
</evidence>
<dbReference type="EMBL" id="BLLI01000109">
    <property type="protein sequence ID" value="GFH43522.1"/>
    <property type="molecule type" value="Genomic_DNA"/>
</dbReference>
<evidence type="ECO:0000256" key="5">
    <source>
        <dbReference type="ARBA" id="ARBA00022989"/>
    </source>
</evidence>
<keyword evidence="10" id="KW-1185">Reference proteome</keyword>
<dbReference type="GO" id="GO:0006605">
    <property type="term" value="P:protein targeting"/>
    <property type="evidence" value="ECO:0007669"/>
    <property type="project" value="InterPro"/>
</dbReference>
<evidence type="ECO:0000313" key="9">
    <source>
        <dbReference type="EMBL" id="GFH43522.1"/>
    </source>
</evidence>
<dbReference type="GO" id="GO:0006886">
    <property type="term" value="P:intracellular protein transport"/>
    <property type="evidence" value="ECO:0007669"/>
    <property type="project" value="InterPro"/>
</dbReference>
<evidence type="ECO:0000256" key="2">
    <source>
        <dbReference type="ARBA" id="ARBA00022448"/>
    </source>
</evidence>
<comment type="subcellular location">
    <subcellularLocation>
        <location evidence="1">Membrane</location>
    </subcellularLocation>
</comment>
<dbReference type="GO" id="GO:0009306">
    <property type="term" value="P:protein secretion"/>
    <property type="evidence" value="ECO:0007669"/>
    <property type="project" value="InterPro"/>
</dbReference>
<dbReference type="RefSeq" id="WP_172209919.1">
    <property type="nucleotide sequence ID" value="NZ_BLLI01000109.1"/>
</dbReference>
<dbReference type="GO" id="GO:0008320">
    <property type="term" value="F:protein transmembrane transporter activity"/>
    <property type="evidence" value="ECO:0007669"/>
    <property type="project" value="InterPro"/>
</dbReference>
<reference evidence="9 10" key="1">
    <citation type="submission" date="2020-02" db="EMBL/GenBank/DDBJ databases">
        <title>Draft genome sequence of Lactococcus sp. Hs30E4-3.</title>
        <authorList>
            <person name="Noda S."/>
            <person name="Yuki M."/>
            <person name="Ohkuma M."/>
        </authorList>
    </citation>
    <scope>NUCLEOTIDE SEQUENCE [LARGE SCALE GENOMIC DNA]</scope>
    <source>
        <strain evidence="9 10">Hs30E4-3</strain>
    </source>
</reference>
<keyword evidence="6" id="KW-0811">Translocation</keyword>
<protein>
    <submittedName>
        <fullName evidence="9">Preprotein translocase subunit SecE</fullName>
    </submittedName>
</protein>
<dbReference type="InterPro" id="IPR038379">
    <property type="entry name" value="SecE_sf"/>
</dbReference>
<evidence type="ECO:0000256" key="3">
    <source>
        <dbReference type="ARBA" id="ARBA00022692"/>
    </source>
</evidence>
<evidence type="ECO:0000256" key="4">
    <source>
        <dbReference type="ARBA" id="ARBA00022927"/>
    </source>
</evidence>
<dbReference type="GO" id="GO:0016020">
    <property type="term" value="C:membrane"/>
    <property type="evidence" value="ECO:0007669"/>
    <property type="project" value="UniProtKB-SubCell"/>
</dbReference>